<dbReference type="InterPro" id="IPR007992">
    <property type="entry name" value="CybS"/>
</dbReference>
<evidence type="ECO:0000256" key="6">
    <source>
        <dbReference type="ARBA" id="ARBA00022946"/>
    </source>
</evidence>
<protein>
    <recommendedName>
        <fullName evidence="12">Succinate dehydrogenase [ubiquinone] cytochrome b small subunit</fullName>
    </recommendedName>
</protein>
<dbReference type="GO" id="GO:0006099">
    <property type="term" value="P:tricarboxylic acid cycle"/>
    <property type="evidence" value="ECO:0007669"/>
    <property type="project" value="TreeGrafter"/>
</dbReference>
<keyword evidence="8 12" id="KW-0496">Mitochondrion</keyword>
<keyword evidence="11" id="KW-0408">Iron</keyword>
<dbReference type="Proteomes" id="UP000326924">
    <property type="component" value="Unassembled WGS sequence"/>
</dbReference>
<keyword evidence="9 12" id="KW-0472">Membrane</keyword>
<dbReference type="GO" id="GO:0005743">
    <property type="term" value="C:mitochondrial inner membrane"/>
    <property type="evidence" value="ECO:0007669"/>
    <property type="project" value="UniProtKB-SubCell"/>
</dbReference>
<dbReference type="InterPro" id="IPR034804">
    <property type="entry name" value="SQR/QFR_C/D"/>
</dbReference>
<evidence type="ECO:0000256" key="10">
    <source>
        <dbReference type="PIRSR" id="PIRSR607992-1"/>
    </source>
</evidence>
<dbReference type="Pfam" id="PF05328">
    <property type="entry name" value="CybS"/>
    <property type="match status" value="1"/>
</dbReference>
<keyword evidence="14" id="KW-1185">Reference proteome</keyword>
<evidence type="ECO:0000256" key="8">
    <source>
        <dbReference type="ARBA" id="ARBA00023128"/>
    </source>
</evidence>
<feature type="binding site" evidence="10">
    <location>
        <position position="116"/>
    </location>
    <ligand>
        <name>a ubiquinone</name>
        <dbReference type="ChEBI" id="CHEBI:16389"/>
        <note>ligand shared with IP/SDHB</note>
    </ligand>
</feature>
<evidence type="ECO:0000256" key="9">
    <source>
        <dbReference type="ARBA" id="ARBA00023136"/>
    </source>
</evidence>
<keyword evidence="4" id="KW-0812">Transmembrane</keyword>
<proteinExistence type="inferred from homology"/>
<dbReference type="InParanoid" id="A0A5J5ERM1"/>
<evidence type="ECO:0000256" key="3">
    <source>
        <dbReference type="ARBA" id="ARBA00022448"/>
    </source>
</evidence>
<dbReference type="FunCoup" id="A0A5J5ERM1">
    <property type="interactions" value="231"/>
</dbReference>
<evidence type="ECO:0000256" key="11">
    <source>
        <dbReference type="PIRSR" id="PIRSR607992-2"/>
    </source>
</evidence>
<keyword evidence="5 12" id="KW-0999">Mitochondrion inner membrane</keyword>
<dbReference type="PANTHER" id="PTHR13337:SF2">
    <property type="entry name" value="SUCCINATE DEHYDROGENASE [UBIQUINONE] CYTOCHROME B SMALL SUBUNIT, MITOCHONDRIAL"/>
    <property type="match status" value="1"/>
</dbReference>
<dbReference type="GO" id="GO:0020037">
    <property type="term" value="F:heme binding"/>
    <property type="evidence" value="ECO:0007669"/>
    <property type="project" value="TreeGrafter"/>
</dbReference>
<dbReference type="Gene3D" id="1.20.1300.10">
    <property type="entry name" value="Fumarate reductase/succinate dehydrogenase, transmembrane subunit"/>
    <property type="match status" value="1"/>
</dbReference>
<gene>
    <name evidence="13" type="ORF">FN846DRAFT_956837</name>
</gene>
<accession>A0A5J5ERM1</accession>
<dbReference type="GO" id="GO:0098796">
    <property type="term" value="C:membrane protein complex"/>
    <property type="evidence" value="ECO:0007669"/>
    <property type="project" value="UniProtKB-ARBA"/>
</dbReference>
<comment type="similarity">
    <text evidence="2 12">Belongs to the CybS family.</text>
</comment>
<comment type="caution">
    <text evidence="13">The sequence shown here is derived from an EMBL/GenBank/DDBJ whole genome shotgun (WGS) entry which is preliminary data.</text>
</comment>
<keyword evidence="6 12" id="KW-0809">Transit peptide</keyword>
<reference evidence="13 14" key="1">
    <citation type="submission" date="2019-09" db="EMBL/GenBank/DDBJ databases">
        <title>Draft genome of the ectomycorrhizal ascomycete Sphaerosporella brunnea.</title>
        <authorList>
            <consortium name="DOE Joint Genome Institute"/>
            <person name="Benucci G.M."/>
            <person name="Marozzi G."/>
            <person name="Antonielli L."/>
            <person name="Sanchez S."/>
            <person name="Marco P."/>
            <person name="Wang X."/>
            <person name="Falini L.B."/>
            <person name="Barry K."/>
            <person name="Haridas S."/>
            <person name="Lipzen A."/>
            <person name="Labutti K."/>
            <person name="Grigoriev I.V."/>
            <person name="Murat C."/>
            <person name="Martin F."/>
            <person name="Albertini E."/>
            <person name="Donnini D."/>
            <person name="Bonito G."/>
        </authorList>
    </citation>
    <scope>NUCLEOTIDE SEQUENCE [LARGE SCALE GENOMIC DNA]</scope>
    <source>
        <strain evidence="13 14">Sb_GMNB300</strain>
    </source>
</reference>
<sequence length="164" mass="17736">MSLFRTTGLRAATTARFIAPTPRIAAAFHTSQKRAILPVGPQVIDGTVNDPAPVPAPNPTHGSYHWSFERLVTIGLVPLTIAPFAAGSLHPITDAVLGATLVLHSHIGFQACIVDYIPKRLYPKLLKAARWALNSATVLVLYGLYEFETNDVGITEGVKKLWKA</sequence>
<keyword evidence="3" id="KW-0813">Transport</keyword>
<dbReference type="GO" id="GO:0048039">
    <property type="term" value="F:ubiquinone binding"/>
    <property type="evidence" value="ECO:0007669"/>
    <property type="project" value="TreeGrafter"/>
</dbReference>
<evidence type="ECO:0000256" key="7">
    <source>
        <dbReference type="ARBA" id="ARBA00022989"/>
    </source>
</evidence>
<evidence type="ECO:0000256" key="1">
    <source>
        <dbReference type="ARBA" id="ARBA00004448"/>
    </source>
</evidence>
<dbReference type="FunFam" id="1.20.1300.10:FF:000007">
    <property type="entry name" value="Succinate dehydrogenase [ubiquinone] cytochrome b small subunit"/>
    <property type="match status" value="1"/>
</dbReference>
<dbReference type="CDD" id="cd03496">
    <property type="entry name" value="SQR_TypeC_CybS"/>
    <property type="match status" value="1"/>
</dbReference>
<name>A0A5J5ERM1_9PEZI</name>
<dbReference type="OrthoDB" id="18577at2759"/>
<comment type="subcellular location">
    <subcellularLocation>
        <location evidence="1 12">Mitochondrion inner membrane</location>
        <topology evidence="1 12">Multi-pass membrane protein</topology>
    </subcellularLocation>
</comment>
<keyword evidence="7" id="KW-1133">Transmembrane helix</keyword>
<evidence type="ECO:0000256" key="12">
    <source>
        <dbReference type="RuleBase" id="RU364031"/>
    </source>
</evidence>
<evidence type="ECO:0000256" key="5">
    <source>
        <dbReference type="ARBA" id="ARBA00022792"/>
    </source>
</evidence>
<dbReference type="GO" id="GO:0046872">
    <property type="term" value="F:metal ion binding"/>
    <property type="evidence" value="ECO:0007669"/>
    <property type="project" value="UniProtKB-KW"/>
</dbReference>
<keyword evidence="11" id="KW-0479">Metal-binding</keyword>
<evidence type="ECO:0000256" key="4">
    <source>
        <dbReference type="ARBA" id="ARBA00022692"/>
    </source>
</evidence>
<dbReference type="EMBL" id="VXIS01000142">
    <property type="protein sequence ID" value="KAA8901723.1"/>
    <property type="molecule type" value="Genomic_DNA"/>
</dbReference>
<evidence type="ECO:0000256" key="2">
    <source>
        <dbReference type="ARBA" id="ARBA00007294"/>
    </source>
</evidence>
<evidence type="ECO:0000313" key="14">
    <source>
        <dbReference type="Proteomes" id="UP000326924"/>
    </source>
</evidence>
<evidence type="ECO:0000313" key="13">
    <source>
        <dbReference type="EMBL" id="KAA8901723.1"/>
    </source>
</evidence>
<feature type="binding site" description="axial binding residue" evidence="11">
    <location>
        <position position="104"/>
    </location>
    <ligand>
        <name>heme b</name>
        <dbReference type="ChEBI" id="CHEBI:60344"/>
        <note>ligand shared with SDHC</note>
    </ligand>
    <ligandPart>
        <name>Fe</name>
        <dbReference type="ChEBI" id="CHEBI:18248"/>
    </ligandPart>
</feature>
<dbReference type="PANTHER" id="PTHR13337">
    <property type="entry name" value="SUCCINATE DEHYDROGENASE"/>
    <property type="match status" value="1"/>
</dbReference>
<dbReference type="SUPFAM" id="SSF81343">
    <property type="entry name" value="Fumarate reductase respiratory complex transmembrane subunits"/>
    <property type="match status" value="1"/>
</dbReference>
<dbReference type="GO" id="GO:0006121">
    <property type="term" value="P:mitochondrial electron transport, succinate to ubiquinone"/>
    <property type="evidence" value="ECO:0007669"/>
    <property type="project" value="TreeGrafter"/>
</dbReference>
<dbReference type="AlphaFoldDB" id="A0A5J5ERM1"/>
<organism evidence="13 14">
    <name type="scientific">Sphaerosporella brunnea</name>
    <dbReference type="NCBI Taxonomy" id="1250544"/>
    <lineage>
        <taxon>Eukaryota</taxon>
        <taxon>Fungi</taxon>
        <taxon>Dikarya</taxon>
        <taxon>Ascomycota</taxon>
        <taxon>Pezizomycotina</taxon>
        <taxon>Pezizomycetes</taxon>
        <taxon>Pezizales</taxon>
        <taxon>Pyronemataceae</taxon>
        <taxon>Sphaerosporella</taxon>
    </lineage>
</organism>